<protein>
    <submittedName>
        <fullName evidence="2">Glycerophosphoryl diester phosphodiesterase</fullName>
    </submittedName>
</protein>
<dbReference type="GO" id="GO:0006629">
    <property type="term" value="P:lipid metabolic process"/>
    <property type="evidence" value="ECO:0007669"/>
    <property type="project" value="InterPro"/>
</dbReference>
<dbReference type="STRING" id="356660.SAMN05444336_103105"/>
<accession>A0A1H2YF30</accession>
<reference evidence="2 3" key="1">
    <citation type="submission" date="2016-10" db="EMBL/GenBank/DDBJ databases">
        <authorList>
            <person name="de Groot N.N."/>
        </authorList>
    </citation>
    <scope>NUCLEOTIDE SEQUENCE [LARGE SCALE GENOMIC DNA]</scope>
    <source>
        <strain evidence="2 3">DSM 17890</strain>
    </source>
</reference>
<feature type="domain" description="GP-PDE" evidence="1">
    <location>
        <begin position="10"/>
        <end position="256"/>
    </location>
</feature>
<dbReference type="Pfam" id="PF03009">
    <property type="entry name" value="GDPD"/>
    <property type="match status" value="1"/>
</dbReference>
<dbReference type="Gene3D" id="3.20.20.190">
    <property type="entry name" value="Phosphatidylinositol (PI) phosphodiesterase"/>
    <property type="match status" value="1"/>
</dbReference>
<dbReference type="AlphaFoldDB" id="A0A1H2YF30"/>
<dbReference type="InterPro" id="IPR030395">
    <property type="entry name" value="GP_PDE_dom"/>
</dbReference>
<evidence type="ECO:0000259" key="1">
    <source>
        <dbReference type="PROSITE" id="PS51704"/>
    </source>
</evidence>
<dbReference type="EMBL" id="FNMZ01000003">
    <property type="protein sequence ID" value="SDX03680.1"/>
    <property type="molecule type" value="Genomic_DNA"/>
</dbReference>
<dbReference type="SUPFAM" id="SSF51695">
    <property type="entry name" value="PLC-like phosphodiesterases"/>
    <property type="match status" value="1"/>
</dbReference>
<dbReference type="PANTHER" id="PTHR46211:SF1">
    <property type="entry name" value="GLYCEROPHOSPHODIESTER PHOSPHODIESTERASE, CYTOPLASMIC"/>
    <property type="match status" value="1"/>
</dbReference>
<dbReference type="InterPro" id="IPR017946">
    <property type="entry name" value="PLC-like_Pdiesterase_TIM-brl"/>
</dbReference>
<dbReference type="GO" id="GO:0008081">
    <property type="term" value="F:phosphoric diester hydrolase activity"/>
    <property type="evidence" value="ECO:0007669"/>
    <property type="project" value="InterPro"/>
</dbReference>
<evidence type="ECO:0000313" key="3">
    <source>
        <dbReference type="Proteomes" id="UP000199118"/>
    </source>
</evidence>
<dbReference type="OrthoDB" id="384721at2"/>
<organism evidence="2 3">
    <name type="scientific">Albimonas donghaensis</name>
    <dbReference type="NCBI Taxonomy" id="356660"/>
    <lineage>
        <taxon>Bacteria</taxon>
        <taxon>Pseudomonadati</taxon>
        <taxon>Pseudomonadota</taxon>
        <taxon>Alphaproteobacteria</taxon>
        <taxon>Rhodobacterales</taxon>
        <taxon>Paracoccaceae</taxon>
        <taxon>Albimonas</taxon>
    </lineage>
</organism>
<dbReference type="RefSeq" id="WP_092681266.1">
    <property type="nucleotide sequence ID" value="NZ_FNMZ01000003.1"/>
</dbReference>
<gene>
    <name evidence="2" type="ORF">SAMN05444336_103105</name>
</gene>
<keyword evidence="3" id="KW-1185">Reference proteome</keyword>
<sequence length="256" mass="27887">MTRLPAAFLARPIAHRGLHDRKGKVIENSLSAIRAAAAAGYGIEIDLQCSADGEAICFHDDDLQRLTGEPGAVREWRSEDLAEIGLKGGGGDLVPSFAQALEAAGDAPLLVEIKRQGPEVAAGKLEFRAASLIAEHVAAGRGPVAVMSFDPRSVAWFHQHAPEIPRGLVSMDWDRDDAGGEFDPETRRDMTRMASFEPSEADFFSYRWRDLPTPRTRALRDAGVPALCWTTRSPEEDAAARRHADNVTFEGYVPEA</sequence>
<dbReference type="PROSITE" id="PS51704">
    <property type="entry name" value="GP_PDE"/>
    <property type="match status" value="1"/>
</dbReference>
<proteinExistence type="predicted"/>
<name>A0A1H2YF30_9RHOB</name>
<dbReference type="PANTHER" id="PTHR46211">
    <property type="entry name" value="GLYCEROPHOSPHORYL DIESTER PHOSPHODIESTERASE"/>
    <property type="match status" value="1"/>
</dbReference>
<evidence type="ECO:0000313" key="2">
    <source>
        <dbReference type="EMBL" id="SDX03680.1"/>
    </source>
</evidence>
<dbReference type="Proteomes" id="UP000199118">
    <property type="component" value="Unassembled WGS sequence"/>
</dbReference>